<proteinExistence type="predicted"/>
<dbReference type="OrthoDB" id="5989513at2759"/>
<name>A0A7R9A8N7_9CRUS</name>
<keyword evidence="3" id="KW-1185">Reference proteome</keyword>
<organism evidence="2">
    <name type="scientific">Darwinula stevensoni</name>
    <dbReference type="NCBI Taxonomy" id="69355"/>
    <lineage>
        <taxon>Eukaryota</taxon>
        <taxon>Metazoa</taxon>
        <taxon>Ecdysozoa</taxon>
        <taxon>Arthropoda</taxon>
        <taxon>Crustacea</taxon>
        <taxon>Oligostraca</taxon>
        <taxon>Ostracoda</taxon>
        <taxon>Podocopa</taxon>
        <taxon>Podocopida</taxon>
        <taxon>Darwinulocopina</taxon>
        <taxon>Darwinuloidea</taxon>
        <taxon>Darwinulidae</taxon>
        <taxon>Darwinula</taxon>
    </lineage>
</organism>
<sequence>MKALESIPIHGRENIGGNLEEMMSDLRATTLEHAKQISQLKSENEQKLESLRDDYNKIKSDFEKMRKEHENLKSSLQEHIRERDELKLQLNVTEGRLQYLEAISLQISPRTCQTLADLGVTRTGEYFVDPDGALIGDAPIKVLCDMETDPVSTIVLHDAMGNTAIDRCADPGCHNHSIRYGSTMKQMVALINQSKSCEQHIRYDCFTTALTTGDIHYAWWVDRHGKPQYYWDGSNTGKHICKCGLSRKCIDSNLPCNCDAKAPHWGSDSGAITNEWALPITELRFGGLQFEGQKANYTLGGLACKGSIPPPDNPAQSCSSLRRAGNVHPGYYLINSKKGRLDVVMCRMDLEETDPKFQAETNARIAGAGFLHGKVTPPDNPAQSCSSLRRAGNVHPGYYLISSKKGRLDVVMCRMDLEETDPKFQAETNARIAYGDPYFDVYHAIDVKSAFIFHFLNHVSNINADAFCANLNKFHETIR</sequence>
<evidence type="ECO:0000313" key="2">
    <source>
        <dbReference type="EMBL" id="CAD7249556.1"/>
    </source>
</evidence>
<dbReference type="EMBL" id="LR901874">
    <property type="protein sequence ID" value="CAD7249556.1"/>
    <property type="molecule type" value="Genomic_DNA"/>
</dbReference>
<protein>
    <submittedName>
        <fullName evidence="2">Uncharacterized protein</fullName>
    </submittedName>
</protein>
<dbReference type="Proteomes" id="UP000677054">
    <property type="component" value="Unassembled WGS sequence"/>
</dbReference>
<gene>
    <name evidence="2" type="ORF">DSTB1V02_LOCUS9346</name>
</gene>
<evidence type="ECO:0000256" key="1">
    <source>
        <dbReference type="SAM" id="Coils"/>
    </source>
</evidence>
<evidence type="ECO:0000313" key="3">
    <source>
        <dbReference type="Proteomes" id="UP000677054"/>
    </source>
</evidence>
<dbReference type="AlphaFoldDB" id="A0A7R9A8N7"/>
<keyword evidence="1" id="KW-0175">Coiled coil</keyword>
<dbReference type="EMBL" id="CAJPEV010002357">
    <property type="protein sequence ID" value="CAG0896633.1"/>
    <property type="molecule type" value="Genomic_DNA"/>
</dbReference>
<reference evidence="2" key="1">
    <citation type="submission" date="2020-11" db="EMBL/GenBank/DDBJ databases">
        <authorList>
            <person name="Tran Van P."/>
        </authorList>
    </citation>
    <scope>NUCLEOTIDE SEQUENCE</scope>
</reference>
<feature type="coiled-coil region" evidence="1">
    <location>
        <begin position="34"/>
        <end position="96"/>
    </location>
</feature>
<dbReference type="Gene3D" id="2.60.120.1000">
    <property type="match status" value="1"/>
</dbReference>
<accession>A0A7R9A8N7</accession>